<name>A0ABU9GUV8_9GAMM</name>
<protein>
    <submittedName>
        <fullName evidence="1">Peptidylprolyl isomerase</fullName>
    </submittedName>
</protein>
<keyword evidence="2" id="KW-1185">Reference proteome</keyword>
<reference evidence="1 2" key="1">
    <citation type="submission" date="2024-02" db="EMBL/GenBank/DDBJ databases">
        <title>Bacteria isolated from the canopy kelp, Nereocystis luetkeana.</title>
        <authorList>
            <person name="Pfister C.A."/>
            <person name="Younker I.T."/>
            <person name="Light S.H."/>
        </authorList>
    </citation>
    <scope>NUCLEOTIDE SEQUENCE [LARGE SCALE GENOMIC DNA]</scope>
    <source>
        <strain evidence="1 2">TI.1.05</strain>
    </source>
</reference>
<dbReference type="InterPro" id="IPR046357">
    <property type="entry name" value="PPIase_dom_sf"/>
</dbReference>
<dbReference type="InterPro" id="IPR048261">
    <property type="entry name" value="SlpA/SlyD-like_ins_sf"/>
</dbReference>
<dbReference type="EMBL" id="JBAKAZ010000274">
    <property type="protein sequence ID" value="MEL0630989.1"/>
    <property type="molecule type" value="Genomic_DNA"/>
</dbReference>
<dbReference type="Gene3D" id="2.40.10.330">
    <property type="match status" value="1"/>
</dbReference>
<dbReference type="Proteomes" id="UP001369082">
    <property type="component" value="Unassembled WGS sequence"/>
</dbReference>
<feature type="non-terminal residue" evidence="1">
    <location>
        <position position="75"/>
    </location>
</feature>
<organism evidence="1 2">
    <name type="scientific">Psychromonas aquatilis</name>
    <dbReference type="NCBI Taxonomy" id="2005072"/>
    <lineage>
        <taxon>Bacteria</taxon>
        <taxon>Pseudomonadati</taxon>
        <taxon>Pseudomonadota</taxon>
        <taxon>Gammaproteobacteria</taxon>
        <taxon>Alteromonadales</taxon>
        <taxon>Psychromonadaceae</taxon>
        <taxon>Psychromonas</taxon>
    </lineage>
</organism>
<evidence type="ECO:0000313" key="2">
    <source>
        <dbReference type="Proteomes" id="UP001369082"/>
    </source>
</evidence>
<feature type="non-terminal residue" evidence="1">
    <location>
        <position position="1"/>
    </location>
</feature>
<proteinExistence type="predicted"/>
<dbReference type="GO" id="GO:0016853">
    <property type="term" value="F:isomerase activity"/>
    <property type="evidence" value="ECO:0007669"/>
    <property type="project" value="UniProtKB-KW"/>
</dbReference>
<accession>A0ABU9GUV8</accession>
<keyword evidence="1" id="KW-0413">Isomerase</keyword>
<dbReference type="Gene3D" id="3.10.50.40">
    <property type="match status" value="1"/>
</dbReference>
<evidence type="ECO:0000313" key="1">
    <source>
        <dbReference type="EMBL" id="MEL0630989.1"/>
    </source>
</evidence>
<sequence>LTAVFEDCLLGLKEGSSESLTLTPEDAFGFPNPDNFHYIELSKFTAVVPAEIGTIISFTQPDGTELPGIVREIVA</sequence>
<dbReference type="SUPFAM" id="SSF54534">
    <property type="entry name" value="FKBP-like"/>
    <property type="match status" value="1"/>
</dbReference>
<comment type="caution">
    <text evidence="1">The sequence shown here is derived from an EMBL/GenBank/DDBJ whole genome shotgun (WGS) entry which is preliminary data.</text>
</comment>
<gene>
    <name evidence="1" type="ORF">V6256_15550</name>
</gene>